<organism evidence="2 3">
    <name type="scientific">Candidatus Nitrososphaera evergladensis SR1</name>
    <dbReference type="NCBI Taxonomy" id="1459636"/>
    <lineage>
        <taxon>Archaea</taxon>
        <taxon>Nitrososphaerota</taxon>
        <taxon>Nitrososphaeria</taxon>
        <taxon>Nitrososphaerales</taxon>
        <taxon>Nitrososphaeraceae</taxon>
        <taxon>Nitrososphaera</taxon>
    </lineage>
</organism>
<protein>
    <submittedName>
        <fullName evidence="2">Uncharacterized protein</fullName>
    </submittedName>
</protein>
<name>A0A075MNB9_9ARCH</name>
<dbReference type="AlphaFoldDB" id="A0A075MNB9"/>
<dbReference type="Proteomes" id="UP000028194">
    <property type="component" value="Chromosome"/>
</dbReference>
<evidence type="ECO:0000313" key="2">
    <source>
        <dbReference type="EMBL" id="AIF82302.1"/>
    </source>
</evidence>
<feature type="region of interest" description="Disordered" evidence="1">
    <location>
        <begin position="54"/>
        <end position="90"/>
    </location>
</feature>
<dbReference type="KEGG" id="nev:NTE_00220"/>
<gene>
    <name evidence="2" type="ORF">NTE_00220</name>
</gene>
<dbReference type="HOGENOM" id="CLU_2433694_0_0_2"/>
<evidence type="ECO:0000313" key="3">
    <source>
        <dbReference type="Proteomes" id="UP000028194"/>
    </source>
</evidence>
<feature type="compositionally biased region" description="Polar residues" evidence="1">
    <location>
        <begin position="54"/>
        <end position="73"/>
    </location>
</feature>
<accession>A0A075MNB9</accession>
<keyword evidence="3" id="KW-1185">Reference proteome</keyword>
<reference evidence="2 3" key="1">
    <citation type="journal article" date="2014" name="PLoS ONE">
        <title>Genome Sequence of Candidatus Nitrososphaera evergladensis from Group I.1b Enriched from Everglades Soil Reveals Novel Genomic Features of the Ammonia-Oxidizing Archaea.</title>
        <authorList>
            <person name="Zhalnina K.V."/>
            <person name="Dias R."/>
            <person name="Leonard M.T."/>
            <person name="Dorr de Quadros P."/>
            <person name="Camargo F.A."/>
            <person name="Drew J.C."/>
            <person name="Farmerie W.G."/>
            <person name="Daroub S.H."/>
            <person name="Triplett E.W."/>
        </authorList>
    </citation>
    <scope>NUCLEOTIDE SEQUENCE [LARGE SCALE GENOMIC DNA]</scope>
    <source>
        <strain evidence="2 3">SR1</strain>
    </source>
</reference>
<evidence type="ECO:0000256" key="1">
    <source>
        <dbReference type="SAM" id="MobiDB-lite"/>
    </source>
</evidence>
<sequence length="90" mass="9028">MTRTKTSCSRRTILLTGGSLLLVSVLAMAIFGTLAGPLHIAGIQSASAQGNNLTAFGNQTSGNMTASGNQTSSSDEEGDLAQGDPDGDGI</sequence>
<feature type="compositionally biased region" description="Acidic residues" evidence="1">
    <location>
        <begin position="74"/>
        <end position="90"/>
    </location>
</feature>
<dbReference type="EMBL" id="CP007174">
    <property type="protein sequence ID" value="AIF82302.1"/>
    <property type="molecule type" value="Genomic_DNA"/>
</dbReference>
<proteinExistence type="predicted"/>